<keyword evidence="4 6" id="KW-0472">Membrane</keyword>
<evidence type="ECO:0000256" key="4">
    <source>
        <dbReference type="ARBA" id="ARBA00023136"/>
    </source>
</evidence>
<dbReference type="InParanoid" id="A0A6J2Y5R0"/>
<comment type="subcellular location">
    <subcellularLocation>
        <location evidence="1">Membrane</location>
        <topology evidence="1">Multi-pass membrane protein</topology>
    </subcellularLocation>
</comment>
<evidence type="ECO:0000256" key="2">
    <source>
        <dbReference type="ARBA" id="ARBA00022692"/>
    </source>
</evidence>
<protein>
    <submittedName>
        <fullName evidence="9">ADP-ribosylation factor-like protein 6-interacting protein 1</fullName>
    </submittedName>
</protein>
<dbReference type="GO" id="GO:0005783">
    <property type="term" value="C:endoplasmic reticulum"/>
    <property type="evidence" value="ECO:0007669"/>
    <property type="project" value="UniProtKB-ARBA"/>
</dbReference>
<dbReference type="OrthoDB" id="6416122at2759"/>
<evidence type="ECO:0000256" key="1">
    <source>
        <dbReference type="ARBA" id="ARBA00004141"/>
    </source>
</evidence>
<dbReference type="FunCoup" id="A0A6J2Y5R0">
    <property type="interactions" value="1043"/>
</dbReference>
<evidence type="ECO:0000313" key="8">
    <source>
        <dbReference type="Proteomes" id="UP000504635"/>
    </source>
</evidence>
<keyword evidence="2 6" id="KW-0812">Transmembrane</keyword>
<dbReference type="AlphaFoldDB" id="A0A6J2Y5R0"/>
<organism evidence="8 9">
    <name type="scientific">Sitophilus oryzae</name>
    <name type="common">Rice weevil</name>
    <name type="synonym">Curculio oryzae</name>
    <dbReference type="NCBI Taxonomy" id="7048"/>
    <lineage>
        <taxon>Eukaryota</taxon>
        <taxon>Metazoa</taxon>
        <taxon>Ecdysozoa</taxon>
        <taxon>Arthropoda</taxon>
        <taxon>Hexapoda</taxon>
        <taxon>Insecta</taxon>
        <taxon>Pterygota</taxon>
        <taxon>Neoptera</taxon>
        <taxon>Endopterygota</taxon>
        <taxon>Coleoptera</taxon>
        <taxon>Polyphaga</taxon>
        <taxon>Cucujiformia</taxon>
        <taxon>Curculionidae</taxon>
        <taxon>Dryophthorinae</taxon>
        <taxon>Sitophilus</taxon>
    </lineage>
</organism>
<feature type="transmembrane region" description="Helical" evidence="6">
    <location>
        <begin position="205"/>
        <end position="222"/>
    </location>
</feature>
<feature type="transmembrane region" description="Helical" evidence="6">
    <location>
        <begin position="183"/>
        <end position="199"/>
    </location>
</feature>
<dbReference type="GeneID" id="115884648"/>
<keyword evidence="3 6" id="KW-1133">Transmembrane helix</keyword>
<feature type="domain" description="RETREG1-3/ARL6IP-like N-terminal reticulon-homology" evidence="7">
    <location>
        <begin position="72"/>
        <end position="236"/>
    </location>
</feature>
<dbReference type="PANTHER" id="PTHR20952:SF0">
    <property type="entry name" value="ADP-RIBOSYLATION FACTOR-LIKE PROTEIN 6-INTERACTING PROTEIN 1"/>
    <property type="match status" value="1"/>
</dbReference>
<sequence length="255" mass="29319">MSENGDYGLYQSRNLDPNAGDPEPFVKIFPNDSHISRPMSIMSNHSISTEYKISFPPSMDTQIRKLRLSMEPWREVILQINSILLWEKQWHSTALLAGTSFLFTLLWISNPNVLTVVSLIGLIATVSDYLLPTVLSAIFKSDTWSPEKQKQYEEICTNIVLYKTKTELLISSYSRMRVTNPKVYFSVTIFVLCFLTWLGGTIDNLFLTFLFITFLIMLPGMLHHGMLVRFTDTFTKLFNDLVENAKSKVVQKKIQ</sequence>
<dbReference type="Proteomes" id="UP000504635">
    <property type="component" value="Unplaced"/>
</dbReference>
<keyword evidence="8" id="KW-1185">Reference proteome</keyword>
<evidence type="ECO:0000256" key="5">
    <source>
        <dbReference type="SAM" id="MobiDB-lite"/>
    </source>
</evidence>
<name>A0A6J2Y5R0_SITOR</name>
<dbReference type="GO" id="GO:0016020">
    <property type="term" value="C:membrane"/>
    <property type="evidence" value="ECO:0007669"/>
    <property type="project" value="UniProtKB-SubCell"/>
</dbReference>
<dbReference type="InterPro" id="IPR052114">
    <property type="entry name" value="ER_autophagy_membrane_reg"/>
</dbReference>
<accession>A0A6J2Y5R0</accession>
<dbReference type="InterPro" id="IPR057282">
    <property type="entry name" value="RETREG1-3-like_RHD"/>
</dbReference>
<proteinExistence type="predicted"/>
<evidence type="ECO:0000259" key="7">
    <source>
        <dbReference type="Pfam" id="PF24456"/>
    </source>
</evidence>
<dbReference type="Pfam" id="PF24456">
    <property type="entry name" value="RHD_RETREG1-3"/>
    <property type="match status" value="1"/>
</dbReference>
<dbReference type="CTD" id="23204"/>
<evidence type="ECO:0000256" key="6">
    <source>
        <dbReference type="SAM" id="Phobius"/>
    </source>
</evidence>
<feature type="region of interest" description="Disordered" evidence="5">
    <location>
        <begin position="1"/>
        <end position="22"/>
    </location>
</feature>
<dbReference type="RefSeq" id="XP_030759168.1">
    <property type="nucleotide sequence ID" value="XM_030903308.1"/>
</dbReference>
<evidence type="ECO:0000313" key="9">
    <source>
        <dbReference type="RefSeq" id="XP_030759168.1"/>
    </source>
</evidence>
<evidence type="ECO:0000256" key="3">
    <source>
        <dbReference type="ARBA" id="ARBA00022989"/>
    </source>
</evidence>
<dbReference type="KEGG" id="soy:115884648"/>
<gene>
    <name evidence="9" type="primary">LOC115884648</name>
</gene>
<reference evidence="9" key="1">
    <citation type="submission" date="2025-08" db="UniProtKB">
        <authorList>
            <consortium name="RefSeq"/>
        </authorList>
    </citation>
    <scope>IDENTIFICATION</scope>
    <source>
        <tissue evidence="9">Gonads</tissue>
    </source>
</reference>
<dbReference type="PANTHER" id="PTHR20952">
    <property type="entry name" value="ADP-RIBOSYLATION-LIKE FACTOR 6-INTERACTING PROTEIN"/>
    <property type="match status" value="1"/>
</dbReference>